<evidence type="ECO:0000313" key="8">
    <source>
        <dbReference type="EMBL" id="WIA19424.1"/>
    </source>
</evidence>
<dbReference type="PIRSF" id="PIRSF005461">
    <property type="entry name" value="23S_rRNA_mtase"/>
    <property type="match status" value="1"/>
</dbReference>
<reference evidence="8 9" key="1">
    <citation type="submission" date="2023-05" db="EMBL/GenBank/DDBJ databases">
        <title>A 100% complete, gapless, phased diploid assembly of the Scenedesmus obliquus UTEX 3031 genome.</title>
        <authorList>
            <person name="Biondi T.C."/>
            <person name="Hanschen E.R."/>
            <person name="Kwon T."/>
            <person name="Eng W."/>
            <person name="Kruse C.P.S."/>
            <person name="Koehler S.I."/>
            <person name="Kunde Y."/>
            <person name="Gleasner C.D."/>
            <person name="You Mak K.T."/>
            <person name="Polle J."/>
            <person name="Hovde B.T."/>
            <person name="Starkenburg S.R."/>
        </authorList>
    </citation>
    <scope>NUCLEOTIDE SEQUENCE [LARGE SCALE GENOMIC DNA]</scope>
    <source>
        <strain evidence="8 9">DOE0152z</strain>
    </source>
</reference>
<keyword evidence="4" id="KW-0808">Transferase</keyword>
<keyword evidence="2" id="KW-0698">rRNA processing</keyword>
<dbReference type="SUPFAM" id="SSF53335">
    <property type="entry name" value="S-adenosyl-L-methionine-dependent methyltransferases"/>
    <property type="match status" value="1"/>
</dbReference>
<comment type="similarity">
    <text evidence="1">Belongs to the class I-like SAM-binding methyltransferase superfamily. RNA methyltransferase RlmE family.</text>
</comment>
<dbReference type="Gene3D" id="3.40.50.150">
    <property type="entry name" value="Vaccinia Virus protein VP39"/>
    <property type="match status" value="1"/>
</dbReference>
<keyword evidence="5" id="KW-0949">S-adenosyl-L-methionine</keyword>
<evidence type="ECO:0000256" key="2">
    <source>
        <dbReference type="ARBA" id="ARBA00022552"/>
    </source>
</evidence>
<dbReference type="InterPro" id="IPR002877">
    <property type="entry name" value="RNA_MeTrfase_FtsJ_dom"/>
</dbReference>
<evidence type="ECO:0000256" key="6">
    <source>
        <dbReference type="ARBA" id="ARBA00041184"/>
    </source>
</evidence>
<evidence type="ECO:0000313" key="9">
    <source>
        <dbReference type="Proteomes" id="UP001244341"/>
    </source>
</evidence>
<evidence type="ECO:0000256" key="3">
    <source>
        <dbReference type="ARBA" id="ARBA00022603"/>
    </source>
</evidence>
<evidence type="ECO:0000256" key="4">
    <source>
        <dbReference type="ARBA" id="ARBA00022679"/>
    </source>
</evidence>
<dbReference type="Pfam" id="PF01728">
    <property type="entry name" value="FtsJ"/>
    <property type="match status" value="1"/>
</dbReference>
<evidence type="ECO:0000256" key="5">
    <source>
        <dbReference type="ARBA" id="ARBA00022691"/>
    </source>
</evidence>
<dbReference type="EMBL" id="CP126217">
    <property type="protein sequence ID" value="WIA19424.1"/>
    <property type="molecule type" value="Genomic_DNA"/>
</dbReference>
<dbReference type="InterPro" id="IPR015507">
    <property type="entry name" value="rRNA-MeTfrase_E"/>
</dbReference>
<keyword evidence="3" id="KW-0489">Methyltransferase</keyword>
<accession>A0ABY8UDI5</accession>
<dbReference type="InterPro" id="IPR029063">
    <property type="entry name" value="SAM-dependent_MTases_sf"/>
</dbReference>
<evidence type="ECO:0000256" key="1">
    <source>
        <dbReference type="ARBA" id="ARBA00009258"/>
    </source>
</evidence>
<dbReference type="PANTHER" id="PTHR10920">
    <property type="entry name" value="RIBOSOMAL RNA METHYLTRANSFERASE"/>
    <property type="match status" value="1"/>
</dbReference>
<organism evidence="8 9">
    <name type="scientific">Tetradesmus obliquus</name>
    <name type="common">Green alga</name>
    <name type="synonym">Acutodesmus obliquus</name>
    <dbReference type="NCBI Taxonomy" id="3088"/>
    <lineage>
        <taxon>Eukaryota</taxon>
        <taxon>Viridiplantae</taxon>
        <taxon>Chlorophyta</taxon>
        <taxon>core chlorophytes</taxon>
        <taxon>Chlorophyceae</taxon>
        <taxon>CS clade</taxon>
        <taxon>Sphaeropleales</taxon>
        <taxon>Scenedesmaceae</taxon>
        <taxon>Tetradesmus</taxon>
    </lineage>
</organism>
<proteinExistence type="inferred from homology"/>
<dbReference type="Proteomes" id="UP001244341">
    <property type="component" value="Chromosome 10b"/>
</dbReference>
<name>A0ABY8UDI5_TETOB</name>
<feature type="domain" description="Ribosomal RNA methyltransferase FtsJ" evidence="7">
    <location>
        <begin position="28"/>
        <end position="228"/>
    </location>
</feature>
<gene>
    <name evidence="8" type="ORF">OEZ85_004043</name>
</gene>
<protein>
    <recommendedName>
        <fullName evidence="6">rRNA methyltransferase 2, mitochondrial</fullName>
    </recommendedName>
</protein>
<dbReference type="HAMAP" id="MF_01547">
    <property type="entry name" value="RNA_methyltr_E"/>
    <property type="match status" value="1"/>
</dbReference>
<sequence>MLSRPVVAAWTKQTLTDHFFKEAKKQGYVSRAAFKLIEIQKKHKVIKPGGKVLDLGCVPGAWLQVACQQLGPRDRGGLVLGVDIQEVSIPPKFCDDRVSVLQADARLLTPEVLQAYTTDGFDTVLSDMLHFTSGVNDVELSLELAGTAMNVATGHYYDLYGEAFEQQLGFKHSGFLRPGGNLVMKVYEGSGTQEFTKLMQQYFTKVVRLRVEASRSMSREFYAIGLGRKAAKKK</sequence>
<dbReference type="InterPro" id="IPR050082">
    <property type="entry name" value="RNA_methyltr_RlmE"/>
</dbReference>
<dbReference type="PANTHER" id="PTHR10920:SF18">
    <property type="entry name" value="RRNA METHYLTRANSFERASE 2, MITOCHONDRIAL"/>
    <property type="match status" value="1"/>
</dbReference>
<keyword evidence="9" id="KW-1185">Reference proteome</keyword>
<evidence type="ECO:0000259" key="7">
    <source>
        <dbReference type="Pfam" id="PF01728"/>
    </source>
</evidence>